<evidence type="ECO:0000313" key="6">
    <source>
        <dbReference type="Proteomes" id="UP000290288"/>
    </source>
</evidence>
<keyword evidence="6" id="KW-1185">Reference proteome</keyword>
<dbReference type="AlphaFoldDB" id="A0A4Q2DYB7"/>
<proteinExistence type="predicted"/>
<comment type="caution">
    <text evidence="5">The sequence shown here is derived from an EMBL/GenBank/DDBJ whole genome shotgun (WGS) entry which is preliminary data.</text>
</comment>
<comment type="subcellular location">
    <subcellularLocation>
        <location evidence="1">Nucleus</location>
    </subcellularLocation>
</comment>
<dbReference type="OrthoDB" id="5963at2759"/>
<dbReference type="Pfam" id="PF06391">
    <property type="entry name" value="MAT1"/>
    <property type="match status" value="1"/>
</dbReference>
<dbReference type="EMBL" id="SDEE01000012">
    <property type="protein sequence ID" value="RXW24881.1"/>
    <property type="molecule type" value="Genomic_DNA"/>
</dbReference>
<sequence>MTSRAGGWLQGKIVRKGGALSSAAATRSSTPQQVQSTSSTIFGGGVKDPSGRTAEYFVRSSPSFFGRCAYLGFSYSQWMINVLYARVIVILTPNSVCWSALVTIKCTVLVPPLRLASSDIGTFAAPCPICNKTLRKLAFTPQTFEDLTVEKEVAVRRRIAKDFNKRREDFVDLRAYNDYLEEVEEISAYLVVAIVPSVDHCPAFNLINDVDIPQTEERIRKFKAENAALIELNLQREEAYARALREQEELERKEKEQRAEELRREEEEAREERENDKRNIIDKLETSDKNALKLVAKAKANALKRNSARNASSTMQSNAKLLRSRAAQSFDIPDVPHVPLQDDWYAYEDMFTLKQTGYDDFFSEAVRKDREGIMRAGGYIIEEAWERAIRSAVAGLDISPPVGLDEPPPLPGLDGSGDFAMA</sequence>
<evidence type="ECO:0000313" key="5">
    <source>
        <dbReference type="EMBL" id="RXW24881.1"/>
    </source>
</evidence>
<organism evidence="5 6">
    <name type="scientific">Candolleomyces aberdarensis</name>
    <dbReference type="NCBI Taxonomy" id="2316362"/>
    <lineage>
        <taxon>Eukaryota</taxon>
        <taxon>Fungi</taxon>
        <taxon>Dikarya</taxon>
        <taxon>Basidiomycota</taxon>
        <taxon>Agaricomycotina</taxon>
        <taxon>Agaricomycetes</taxon>
        <taxon>Agaricomycetidae</taxon>
        <taxon>Agaricales</taxon>
        <taxon>Agaricineae</taxon>
        <taxon>Psathyrellaceae</taxon>
        <taxon>Candolleomyces</taxon>
    </lineage>
</organism>
<feature type="compositionally biased region" description="Low complexity" evidence="3">
    <location>
        <begin position="24"/>
        <end position="40"/>
    </location>
</feature>
<gene>
    <name evidence="5" type="ORF">EST38_g924</name>
</gene>
<accession>A0A4Q2DYB7</accession>
<evidence type="ECO:0000256" key="3">
    <source>
        <dbReference type="SAM" id="MobiDB-lite"/>
    </source>
</evidence>
<feature type="region of interest" description="Disordered" evidence="3">
    <location>
        <begin position="247"/>
        <end position="275"/>
    </location>
</feature>
<dbReference type="InterPro" id="IPR015877">
    <property type="entry name" value="MAT1_centre"/>
</dbReference>
<evidence type="ECO:0000256" key="1">
    <source>
        <dbReference type="ARBA" id="ARBA00004123"/>
    </source>
</evidence>
<protein>
    <recommendedName>
        <fullName evidence="4">MAT1 centre domain-containing protein</fullName>
    </recommendedName>
</protein>
<evidence type="ECO:0000256" key="2">
    <source>
        <dbReference type="ARBA" id="ARBA00023242"/>
    </source>
</evidence>
<dbReference type="STRING" id="2316362.A0A4Q2DYB7"/>
<feature type="region of interest" description="Disordered" evidence="3">
    <location>
        <begin position="24"/>
        <end position="43"/>
    </location>
</feature>
<dbReference type="GO" id="GO:0061575">
    <property type="term" value="F:cyclin-dependent protein serine/threonine kinase activator activity"/>
    <property type="evidence" value="ECO:0007669"/>
    <property type="project" value="InterPro"/>
</dbReference>
<name>A0A4Q2DYB7_9AGAR</name>
<feature type="region of interest" description="Disordered" evidence="3">
    <location>
        <begin position="403"/>
        <end position="422"/>
    </location>
</feature>
<dbReference type="NCBIfam" id="TIGR00570">
    <property type="entry name" value="cdk7"/>
    <property type="match status" value="1"/>
</dbReference>
<dbReference type="InterPro" id="IPR004575">
    <property type="entry name" value="MAT1/Tfb3"/>
</dbReference>
<dbReference type="Proteomes" id="UP000290288">
    <property type="component" value="Unassembled WGS sequence"/>
</dbReference>
<keyword evidence="2" id="KW-0539">Nucleus</keyword>
<evidence type="ECO:0000259" key="4">
    <source>
        <dbReference type="Pfam" id="PF06391"/>
    </source>
</evidence>
<dbReference type="GO" id="GO:0006357">
    <property type="term" value="P:regulation of transcription by RNA polymerase II"/>
    <property type="evidence" value="ECO:0007669"/>
    <property type="project" value="TreeGrafter"/>
</dbReference>
<dbReference type="PANTHER" id="PTHR12683:SF13">
    <property type="entry name" value="CDK-ACTIVATING KINASE ASSEMBLY FACTOR MAT1"/>
    <property type="match status" value="1"/>
</dbReference>
<dbReference type="GO" id="GO:0005675">
    <property type="term" value="C:transcription factor TFIIH holo complex"/>
    <property type="evidence" value="ECO:0007669"/>
    <property type="project" value="InterPro"/>
</dbReference>
<feature type="domain" description="MAT1 centre" evidence="4">
    <location>
        <begin position="134"/>
        <end position="348"/>
    </location>
</feature>
<dbReference type="PANTHER" id="PTHR12683">
    <property type="entry name" value="CDK-ACTIVATING KINASE ASSEMBLY FACTOR MAT1"/>
    <property type="match status" value="1"/>
</dbReference>
<dbReference type="GO" id="GO:0006289">
    <property type="term" value="P:nucleotide-excision repair"/>
    <property type="evidence" value="ECO:0007669"/>
    <property type="project" value="InterPro"/>
</dbReference>
<feature type="compositionally biased region" description="Low complexity" evidence="3">
    <location>
        <begin position="412"/>
        <end position="422"/>
    </location>
</feature>
<reference evidence="5 6" key="1">
    <citation type="submission" date="2019-01" db="EMBL/GenBank/DDBJ databases">
        <title>Draft genome sequence of Psathyrella aberdarensis IHI B618.</title>
        <authorList>
            <person name="Buettner E."/>
            <person name="Kellner H."/>
        </authorList>
    </citation>
    <scope>NUCLEOTIDE SEQUENCE [LARGE SCALE GENOMIC DNA]</scope>
    <source>
        <strain evidence="5 6">IHI B618</strain>
    </source>
</reference>